<accession>A0A8X8D593</accession>
<dbReference type="Proteomes" id="UP000886885">
    <property type="component" value="Chromosome 4D"/>
</dbReference>
<organism evidence="1 2">
    <name type="scientific">Populus tomentosa</name>
    <name type="common">Chinese white poplar</name>
    <dbReference type="NCBI Taxonomy" id="118781"/>
    <lineage>
        <taxon>Eukaryota</taxon>
        <taxon>Viridiplantae</taxon>
        <taxon>Streptophyta</taxon>
        <taxon>Embryophyta</taxon>
        <taxon>Tracheophyta</taxon>
        <taxon>Spermatophyta</taxon>
        <taxon>Magnoliopsida</taxon>
        <taxon>eudicotyledons</taxon>
        <taxon>Gunneridae</taxon>
        <taxon>Pentapetalae</taxon>
        <taxon>rosids</taxon>
        <taxon>fabids</taxon>
        <taxon>Malpighiales</taxon>
        <taxon>Salicaceae</taxon>
        <taxon>Saliceae</taxon>
        <taxon>Populus</taxon>
    </lineage>
</organism>
<dbReference type="AlphaFoldDB" id="A0A8X8D593"/>
<name>A0A8X8D593_POPTO</name>
<gene>
    <name evidence="1" type="ORF">POTOM_017999</name>
</gene>
<protein>
    <submittedName>
        <fullName evidence="1">Uncharacterized protein</fullName>
    </submittedName>
</protein>
<dbReference type="EMBL" id="JAAWWB010000008">
    <property type="protein sequence ID" value="KAG6778147.1"/>
    <property type="molecule type" value="Genomic_DNA"/>
</dbReference>
<reference evidence="1" key="1">
    <citation type="journal article" date="2020" name="bioRxiv">
        <title>Hybrid origin of Populus tomentosa Carr. identified through genome sequencing and phylogenomic analysis.</title>
        <authorList>
            <person name="An X."/>
            <person name="Gao K."/>
            <person name="Chen Z."/>
            <person name="Li J."/>
            <person name="Yang X."/>
            <person name="Yang X."/>
            <person name="Zhou J."/>
            <person name="Guo T."/>
            <person name="Zhao T."/>
            <person name="Huang S."/>
            <person name="Miao D."/>
            <person name="Khan W.U."/>
            <person name="Rao P."/>
            <person name="Ye M."/>
            <person name="Lei B."/>
            <person name="Liao W."/>
            <person name="Wang J."/>
            <person name="Ji L."/>
            <person name="Li Y."/>
            <person name="Guo B."/>
            <person name="Mustafa N.S."/>
            <person name="Li S."/>
            <person name="Yun Q."/>
            <person name="Keller S.R."/>
            <person name="Mao J."/>
            <person name="Zhang R."/>
            <person name="Strauss S.H."/>
        </authorList>
    </citation>
    <scope>NUCLEOTIDE SEQUENCE</scope>
    <source>
        <strain evidence="1">GM15</strain>
        <tissue evidence="1">Leaf</tissue>
    </source>
</reference>
<evidence type="ECO:0000313" key="2">
    <source>
        <dbReference type="Proteomes" id="UP000886885"/>
    </source>
</evidence>
<evidence type="ECO:0000313" key="1">
    <source>
        <dbReference type="EMBL" id="KAG6778147.1"/>
    </source>
</evidence>
<proteinExistence type="predicted"/>
<keyword evidence="2" id="KW-1185">Reference proteome</keyword>
<sequence>MLASPSRAHKLTVLGYPGTQNEYRILEHIGGGAHAIISKAFCGINSNDGVCLNDAVKILRNGSTLELKTLLAWDTYLAMFLVSKLARLLLESPNRIRVLHQLIHRKLLEICSKLGDHTCVNMSRIGTLEKDLVELVRKVESLIVLSRREVDRKAQMAQKIKNLMEELILEKEKNFKLKMELETIREGTVEKGLVELKGQVESMNVLLRREADGKAQMVQKIENLMEEMILEKEKNFKLKMILETINFVSSSASTNAAAASID</sequence>
<comment type="caution">
    <text evidence="1">The sequence shown here is derived from an EMBL/GenBank/DDBJ whole genome shotgun (WGS) entry which is preliminary data.</text>
</comment>